<feature type="compositionally biased region" description="Polar residues" evidence="1">
    <location>
        <begin position="282"/>
        <end position="305"/>
    </location>
</feature>
<gene>
    <name evidence="2" type="ORF">J0695_05595</name>
</gene>
<dbReference type="Proteomes" id="UP000664167">
    <property type="component" value="Unassembled WGS sequence"/>
</dbReference>
<feature type="compositionally biased region" description="Gly residues" evidence="1">
    <location>
        <begin position="464"/>
        <end position="492"/>
    </location>
</feature>
<feature type="compositionally biased region" description="Basic and acidic residues" evidence="1">
    <location>
        <begin position="11"/>
        <end position="34"/>
    </location>
</feature>
<organism evidence="2 3">
    <name type="scientific">Streptomyces beijiangensis</name>
    <dbReference type="NCBI Taxonomy" id="163361"/>
    <lineage>
        <taxon>Bacteria</taxon>
        <taxon>Bacillati</taxon>
        <taxon>Actinomycetota</taxon>
        <taxon>Actinomycetes</taxon>
        <taxon>Kitasatosporales</taxon>
        <taxon>Streptomycetaceae</taxon>
        <taxon>Streptomyces</taxon>
    </lineage>
</organism>
<evidence type="ECO:0000256" key="1">
    <source>
        <dbReference type="SAM" id="MobiDB-lite"/>
    </source>
</evidence>
<feature type="compositionally biased region" description="Basic and acidic residues" evidence="1">
    <location>
        <begin position="498"/>
        <end position="508"/>
    </location>
</feature>
<evidence type="ECO:0000313" key="3">
    <source>
        <dbReference type="Proteomes" id="UP000664167"/>
    </source>
</evidence>
<reference evidence="2" key="1">
    <citation type="submission" date="2021-03" db="EMBL/GenBank/DDBJ databases">
        <title>Streptomyces poriferae sp. nov., a novel marine sponge-derived Actinobacteria species with anti-MRSA activity.</title>
        <authorList>
            <person name="Sandoval-Powers M."/>
            <person name="Kralova S."/>
            <person name="Nguyen G.-S."/>
            <person name="Fawwal D."/>
            <person name="Degnes K."/>
            <person name="Klinkenberg G."/>
            <person name="Sletta H."/>
            <person name="Wentzel A."/>
            <person name="Liles M.R."/>
        </authorList>
    </citation>
    <scope>NUCLEOTIDE SEQUENCE</scope>
    <source>
        <strain evidence="2">DSM 41794</strain>
    </source>
</reference>
<feature type="region of interest" description="Disordered" evidence="1">
    <location>
        <begin position="246"/>
        <end position="381"/>
    </location>
</feature>
<evidence type="ECO:0000313" key="2">
    <source>
        <dbReference type="EMBL" id="MBO0511285.1"/>
    </source>
</evidence>
<feature type="compositionally biased region" description="Gly residues" evidence="1">
    <location>
        <begin position="344"/>
        <end position="381"/>
    </location>
</feature>
<sequence length="530" mass="52795">MAYGGGYYDPKMQEQMEQQRKQRIQDKHDEKLEKQSNGGKGGPDRSKLSTDFMTKGIPELRDMVLNSDPDAIYTASQAWKQVHKIISGGDGNGAMGTVDSSPDKGSIAGLLTTAVTNVLEHWEGQAAQAFAKKANEVSGNLMNGAAFANLAGGQMEAVQNDLRNAKAKMRDIHEPSGWDKFKDKFGDDGRDDTQLKKDIANGVSTEAAEKANADMLSKGKERQLEAVAVMEQLGVNYVQYSDNLDKNSSYHSGDKEIKPPQHTVTTPPPITPPSHSGTTTGLARSTSKWDSGQTKRIGDQPNTPKTPHIPESHTLPSGPTHGGDTYTPPVGTNIDGIAPTPPSGGIGSGGGGGTGGLSGGGGIGTGGLSSGGGIGGPGSSGFGGASSSGMVGGAGAGRSGGAGGGGAAGAGRGAAAGRGMGGAGGGAGGGARGGASGAGGRGALARARGGAVGAAKGIANKTGAGAGSGLHGSRGGSQRGAAGGGGMGGAGGRGKKKGQSEGSDRPDYLVEDEETWISEEQGRIVPPTIQ</sequence>
<accession>A0A939F2Y4</accession>
<keyword evidence="3" id="KW-1185">Reference proteome</keyword>
<comment type="caution">
    <text evidence="2">The sequence shown here is derived from an EMBL/GenBank/DDBJ whole genome shotgun (WGS) entry which is preliminary data.</text>
</comment>
<feature type="region of interest" description="Disordered" evidence="1">
    <location>
        <begin position="1"/>
        <end position="50"/>
    </location>
</feature>
<name>A0A939F2Y4_9ACTN</name>
<feature type="region of interest" description="Disordered" evidence="1">
    <location>
        <begin position="460"/>
        <end position="530"/>
    </location>
</feature>
<dbReference type="EMBL" id="JAFLRJ010000040">
    <property type="protein sequence ID" value="MBO0511285.1"/>
    <property type="molecule type" value="Genomic_DNA"/>
</dbReference>
<feature type="compositionally biased region" description="Gly residues" evidence="1">
    <location>
        <begin position="397"/>
        <end position="442"/>
    </location>
</feature>
<protein>
    <recommendedName>
        <fullName evidence="4">WXG100 family type VII secretion target</fullName>
    </recommendedName>
</protein>
<feature type="region of interest" description="Disordered" evidence="1">
    <location>
        <begin position="397"/>
        <end position="446"/>
    </location>
</feature>
<evidence type="ECO:0008006" key="4">
    <source>
        <dbReference type="Google" id="ProtNLM"/>
    </source>
</evidence>
<proteinExistence type="predicted"/>
<dbReference type="RefSeq" id="WP_206960710.1">
    <property type="nucleotide sequence ID" value="NZ_BAAAJJ010000011.1"/>
</dbReference>
<dbReference type="AlphaFoldDB" id="A0A939F2Y4"/>